<sequence length="193" mass="22461">MRDEEYFNPETFLLIRDQVLNLWDEISHDLKEFKIQSEKNSFFPVGEVDLIRKIQFKIVTALHYSGMILNLYERLKSLEKSNEELGVFILNHSKADDIIIKMLFAIDRVNNIQKHLLMANIKEENDAFVGIVKDDKKFYWVRDNVSNVSSIKGKTKKQIDDYKSMLSQQEIAVTIPQIKSALFGVGIPRIPIN</sequence>
<dbReference type="RefSeq" id="WP_214417480.1">
    <property type="nucleotide sequence ID" value="NZ_JAEQMM010000003.1"/>
</dbReference>
<dbReference type="Proteomes" id="UP000694640">
    <property type="component" value="Unassembled WGS sequence"/>
</dbReference>
<gene>
    <name evidence="1" type="ORF">JKL17_00430</name>
</gene>
<evidence type="ECO:0000313" key="1">
    <source>
        <dbReference type="EMBL" id="MBT1136615.1"/>
    </source>
</evidence>
<comment type="caution">
    <text evidence="1">The sequence shown here is derived from an EMBL/GenBank/DDBJ whole genome shotgun (WGS) entry which is preliminary data.</text>
</comment>
<evidence type="ECO:0000313" key="2">
    <source>
        <dbReference type="Proteomes" id="UP000694640"/>
    </source>
</evidence>
<protein>
    <submittedName>
        <fullName evidence="1">Uncharacterized protein</fullName>
    </submittedName>
</protein>
<proteinExistence type="predicted"/>
<keyword evidence="2" id="KW-1185">Reference proteome</keyword>
<dbReference type="EMBL" id="JAEQMM010000003">
    <property type="protein sequence ID" value="MBT1136615.1"/>
    <property type="molecule type" value="Genomic_DNA"/>
</dbReference>
<accession>A0ABS5UDK8</accession>
<name>A0ABS5UDK8_9LACO</name>
<reference evidence="1 2" key="1">
    <citation type="submission" date="2021-01" db="EMBL/GenBank/DDBJ databases">
        <title>High-quality draft genome sequence data of six Lactiplantibacillus plantarum subsp. argentoratensis strains isolated from various Greek sourdoughs.</title>
        <authorList>
            <person name="Syrokou M.K."/>
            <person name="Paramithiotis S."/>
            <person name="Skandamis P.N."/>
            <person name="Drosinos E.H."/>
            <person name="Bosnea L."/>
            <person name="Mataragas M."/>
        </authorList>
    </citation>
    <scope>NUCLEOTIDE SEQUENCE [LARGE SCALE GENOMIC DNA]</scope>
    <source>
        <strain evidence="1 2">LQC 2520</strain>
    </source>
</reference>
<organism evidence="1 2">
    <name type="scientific">Lactiplantibacillus argentoratensis</name>
    <dbReference type="NCBI Taxonomy" id="271881"/>
    <lineage>
        <taxon>Bacteria</taxon>
        <taxon>Bacillati</taxon>
        <taxon>Bacillota</taxon>
        <taxon>Bacilli</taxon>
        <taxon>Lactobacillales</taxon>
        <taxon>Lactobacillaceae</taxon>
        <taxon>Lactiplantibacillus</taxon>
    </lineage>
</organism>